<dbReference type="EMBL" id="UOEK01000478">
    <property type="protein sequence ID" value="VAW08643.1"/>
    <property type="molecule type" value="Genomic_DNA"/>
</dbReference>
<dbReference type="PANTHER" id="PTHR30006">
    <property type="entry name" value="THIAMINE-BINDING PERIPLASMIC PROTEIN-RELATED"/>
    <property type="match status" value="1"/>
</dbReference>
<keyword evidence="1" id="KW-0732">Signal</keyword>
<dbReference type="Pfam" id="PF13343">
    <property type="entry name" value="SBP_bac_6"/>
    <property type="match status" value="1"/>
</dbReference>
<dbReference type="SUPFAM" id="SSF53850">
    <property type="entry name" value="Periplasmic binding protein-like II"/>
    <property type="match status" value="1"/>
</dbReference>
<sequence length="366" mass="39337">MKHRIATLTAITLIAAACSTGTGATTTVSDTMDPNDSSTTTAPIPSPQKVVVMTHDSFAISDATLAAFTEQTGIKVELLPSADAGTMVSQAVLTKDNPLADVIYGFDNTFLSRVLEEDLLVAYTSANVEALDPSLLLDTTGRATPVDFSDVCLNIDKSAFGSTPPPTTLLDLTKPAYRSMTVVENPTTSSPGLAFLLATIETFGETGNYTWKDYWAGLVDNDVSIAAGWSEAYWGEFSAASEGTRPIVVSYASSPPAEVIFASEPLDEAPTAVITDGCFRQVEFVGVVNGAARPTAAEAFIDFMTGVLFQEDIPLNMFVFPANMEATLPPEFVKFTTLPANPVMMDQDRIAQNRERWLDEWLELVR</sequence>
<reference evidence="2" key="1">
    <citation type="submission" date="2018-06" db="EMBL/GenBank/DDBJ databases">
        <authorList>
            <person name="Zhirakovskaya E."/>
        </authorList>
    </citation>
    <scope>NUCLEOTIDE SEQUENCE</scope>
</reference>
<dbReference type="InterPro" id="IPR005948">
    <property type="entry name" value="ThiB-like"/>
</dbReference>
<dbReference type="GO" id="GO:0030975">
    <property type="term" value="F:thiamine binding"/>
    <property type="evidence" value="ECO:0007669"/>
    <property type="project" value="InterPro"/>
</dbReference>
<dbReference type="GO" id="GO:0030288">
    <property type="term" value="C:outer membrane-bounded periplasmic space"/>
    <property type="evidence" value="ECO:0007669"/>
    <property type="project" value="TreeGrafter"/>
</dbReference>
<dbReference type="AlphaFoldDB" id="A0A3B0SXE7"/>
<dbReference type="PANTHER" id="PTHR30006:SF2">
    <property type="entry name" value="ABC TRANSPORTER SUBSTRATE-BINDING PROTEIN"/>
    <property type="match status" value="1"/>
</dbReference>
<evidence type="ECO:0000313" key="2">
    <source>
        <dbReference type="EMBL" id="VAW08643.1"/>
    </source>
</evidence>
<organism evidence="2">
    <name type="scientific">hydrothermal vent metagenome</name>
    <dbReference type="NCBI Taxonomy" id="652676"/>
    <lineage>
        <taxon>unclassified sequences</taxon>
        <taxon>metagenomes</taxon>
        <taxon>ecological metagenomes</taxon>
    </lineage>
</organism>
<dbReference type="NCBIfam" id="TIGR01254">
    <property type="entry name" value="sfuA"/>
    <property type="match status" value="1"/>
</dbReference>
<evidence type="ECO:0000256" key="1">
    <source>
        <dbReference type="ARBA" id="ARBA00022729"/>
    </source>
</evidence>
<dbReference type="GO" id="GO:0015888">
    <property type="term" value="P:thiamine transport"/>
    <property type="evidence" value="ECO:0007669"/>
    <property type="project" value="InterPro"/>
</dbReference>
<dbReference type="CDD" id="cd13545">
    <property type="entry name" value="PBP2_TbpA"/>
    <property type="match status" value="1"/>
</dbReference>
<gene>
    <name evidence="2" type="ORF">MNBD_ACTINO02-2885</name>
</gene>
<dbReference type="Gene3D" id="3.40.190.10">
    <property type="entry name" value="Periplasmic binding protein-like II"/>
    <property type="match status" value="2"/>
</dbReference>
<accession>A0A3B0SXE7</accession>
<name>A0A3B0SXE7_9ZZZZ</name>
<proteinExistence type="predicted"/>
<dbReference type="PROSITE" id="PS51257">
    <property type="entry name" value="PROKAR_LIPOPROTEIN"/>
    <property type="match status" value="1"/>
</dbReference>
<dbReference type="GO" id="GO:0030976">
    <property type="term" value="F:thiamine pyrophosphate binding"/>
    <property type="evidence" value="ECO:0007669"/>
    <property type="project" value="TreeGrafter"/>
</dbReference>
<protein>
    <submittedName>
        <fullName evidence="2">Thiamin ABC transporter, substrate-binding component</fullName>
    </submittedName>
</protein>